<evidence type="ECO:0000313" key="4">
    <source>
        <dbReference type="Proteomes" id="UP000054653"/>
    </source>
</evidence>
<sequence length="96" mass="10842">LLIFIFNSIQFCNLLFLLICDENIFYSKSKMNMHVTFIALFIFSIVIAFDVAYASTQQTAKGASNREAVNVKPRANAKRAAATSRHSPESHEERRG</sequence>
<evidence type="ECO:0000256" key="1">
    <source>
        <dbReference type="SAM" id="MobiDB-lite"/>
    </source>
</evidence>
<proteinExistence type="predicted"/>
<evidence type="ECO:0000256" key="2">
    <source>
        <dbReference type="SAM" id="Phobius"/>
    </source>
</evidence>
<keyword evidence="4" id="KW-1185">Reference proteome</keyword>
<dbReference type="EMBL" id="JYDI01000054">
    <property type="protein sequence ID" value="KRY55479.1"/>
    <property type="molecule type" value="Genomic_DNA"/>
</dbReference>
<name>A0A0V1D268_TRIBR</name>
<comment type="caution">
    <text evidence="3">The sequence shown here is derived from an EMBL/GenBank/DDBJ whole genome shotgun (WGS) entry which is preliminary data.</text>
</comment>
<feature type="region of interest" description="Disordered" evidence="1">
    <location>
        <begin position="58"/>
        <end position="96"/>
    </location>
</feature>
<feature type="non-terminal residue" evidence="3">
    <location>
        <position position="1"/>
    </location>
</feature>
<keyword evidence="2" id="KW-1133">Transmembrane helix</keyword>
<protein>
    <submittedName>
        <fullName evidence="3">Uncharacterized protein</fullName>
    </submittedName>
</protein>
<keyword evidence="2" id="KW-0472">Membrane</keyword>
<feature type="transmembrane region" description="Helical" evidence="2">
    <location>
        <begin position="35"/>
        <end position="56"/>
    </location>
</feature>
<reference evidence="3 4" key="1">
    <citation type="submission" date="2015-01" db="EMBL/GenBank/DDBJ databases">
        <title>Evolution of Trichinella species and genotypes.</title>
        <authorList>
            <person name="Korhonen P.K."/>
            <person name="Edoardo P."/>
            <person name="Giuseppe L.R."/>
            <person name="Gasser R.B."/>
        </authorList>
    </citation>
    <scope>NUCLEOTIDE SEQUENCE [LARGE SCALE GENOMIC DNA]</scope>
    <source>
        <strain evidence="3">ISS120</strain>
    </source>
</reference>
<organism evidence="3 4">
    <name type="scientific">Trichinella britovi</name>
    <name type="common">Parasitic roundworm</name>
    <dbReference type="NCBI Taxonomy" id="45882"/>
    <lineage>
        <taxon>Eukaryota</taxon>
        <taxon>Metazoa</taxon>
        <taxon>Ecdysozoa</taxon>
        <taxon>Nematoda</taxon>
        <taxon>Enoplea</taxon>
        <taxon>Dorylaimia</taxon>
        <taxon>Trichinellida</taxon>
        <taxon>Trichinellidae</taxon>
        <taxon>Trichinella</taxon>
    </lineage>
</organism>
<evidence type="ECO:0000313" key="3">
    <source>
        <dbReference type="EMBL" id="KRY55479.1"/>
    </source>
</evidence>
<feature type="compositionally biased region" description="Basic and acidic residues" evidence="1">
    <location>
        <begin position="86"/>
        <end position="96"/>
    </location>
</feature>
<keyword evidence="2" id="KW-0812">Transmembrane</keyword>
<dbReference type="Proteomes" id="UP000054653">
    <property type="component" value="Unassembled WGS sequence"/>
</dbReference>
<dbReference type="AlphaFoldDB" id="A0A0V1D268"/>
<accession>A0A0V1D268</accession>
<gene>
    <name evidence="3" type="ORF">T03_14541</name>
</gene>